<feature type="transmembrane region" description="Helical" evidence="8">
    <location>
        <begin position="20"/>
        <end position="39"/>
    </location>
</feature>
<proteinExistence type="inferred from homology"/>
<protein>
    <recommendedName>
        <fullName evidence="6">Peptidyl-prolyl cis-trans isomerase</fullName>
        <ecNumber evidence="6">5.2.1.8</ecNumber>
    </recommendedName>
</protein>
<dbReference type="GO" id="GO:0003755">
    <property type="term" value="F:peptidyl-prolyl cis-trans isomerase activity"/>
    <property type="evidence" value="ECO:0007669"/>
    <property type="project" value="UniProtKB-EC"/>
</dbReference>
<accession>A0ABS7JJF6</accession>
<dbReference type="PANTHER" id="PTHR43811:SF19">
    <property type="entry name" value="39 KDA FK506-BINDING NUCLEAR PROTEIN"/>
    <property type="match status" value="1"/>
</dbReference>
<evidence type="ECO:0000256" key="3">
    <source>
        <dbReference type="ARBA" id="ARBA00023110"/>
    </source>
</evidence>
<feature type="compositionally biased region" description="Pro residues" evidence="7">
    <location>
        <begin position="182"/>
        <end position="191"/>
    </location>
</feature>
<evidence type="ECO:0000256" key="5">
    <source>
        <dbReference type="PROSITE-ProRule" id="PRU00277"/>
    </source>
</evidence>
<name>A0ABS7JJF6_9SPHN</name>
<comment type="similarity">
    <text evidence="2 6">Belongs to the FKBP-type PPIase family.</text>
</comment>
<evidence type="ECO:0000313" key="10">
    <source>
        <dbReference type="EMBL" id="MBX7488537.1"/>
    </source>
</evidence>
<comment type="catalytic activity">
    <reaction evidence="1 5 6">
        <text>[protein]-peptidylproline (omega=180) = [protein]-peptidylproline (omega=0)</text>
        <dbReference type="Rhea" id="RHEA:16237"/>
        <dbReference type="Rhea" id="RHEA-COMP:10747"/>
        <dbReference type="Rhea" id="RHEA-COMP:10748"/>
        <dbReference type="ChEBI" id="CHEBI:83833"/>
        <dbReference type="ChEBI" id="CHEBI:83834"/>
        <dbReference type="EC" id="5.2.1.8"/>
    </reaction>
</comment>
<evidence type="ECO:0000256" key="4">
    <source>
        <dbReference type="ARBA" id="ARBA00023235"/>
    </source>
</evidence>
<dbReference type="Gene3D" id="3.10.50.40">
    <property type="match status" value="1"/>
</dbReference>
<keyword evidence="4 5" id="KW-0413">Isomerase</keyword>
<keyword evidence="8" id="KW-0812">Transmembrane</keyword>
<evidence type="ECO:0000313" key="11">
    <source>
        <dbReference type="Proteomes" id="UP000776651"/>
    </source>
</evidence>
<dbReference type="Pfam" id="PF00254">
    <property type="entry name" value="FKBP_C"/>
    <property type="match status" value="1"/>
</dbReference>
<dbReference type="SUPFAM" id="SSF54534">
    <property type="entry name" value="FKBP-like"/>
    <property type="match status" value="1"/>
</dbReference>
<dbReference type="PROSITE" id="PS50059">
    <property type="entry name" value="FKBP_PPIASE"/>
    <property type="match status" value="1"/>
</dbReference>
<evidence type="ECO:0000256" key="8">
    <source>
        <dbReference type="SAM" id="Phobius"/>
    </source>
</evidence>
<feature type="compositionally biased region" description="Low complexity" evidence="7">
    <location>
        <begin position="168"/>
        <end position="181"/>
    </location>
</feature>
<dbReference type="RefSeq" id="WP_103022528.1">
    <property type="nucleotide sequence ID" value="NZ_JAIGNQ010000002.1"/>
</dbReference>
<dbReference type="Proteomes" id="UP000776651">
    <property type="component" value="Unassembled WGS sequence"/>
</dbReference>
<dbReference type="EMBL" id="JAIGNQ010000002">
    <property type="protein sequence ID" value="MBX7488537.1"/>
    <property type="molecule type" value="Genomic_DNA"/>
</dbReference>
<dbReference type="InterPro" id="IPR046357">
    <property type="entry name" value="PPIase_dom_sf"/>
</dbReference>
<gene>
    <name evidence="10" type="ORF">K3177_08415</name>
</gene>
<evidence type="ECO:0000256" key="6">
    <source>
        <dbReference type="RuleBase" id="RU003915"/>
    </source>
</evidence>
<dbReference type="InterPro" id="IPR001179">
    <property type="entry name" value="PPIase_FKBP_dom"/>
</dbReference>
<reference evidence="10 11" key="1">
    <citation type="submission" date="2021-08" db="EMBL/GenBank/DDBJ databases">
        <title>Comparative Genomics Analysis of the Genus Qipengyuania Reveals Extensive Genetic Diversity and Metabolic Versatility, Including the Description of Fifteen Novel Species.</title>
        <authorList>
            <person name="Liu Y."/>
        </authorList>
    </citation>
    <scope>NUCLEOTIDE SEQUENCE [LARGE SCALE GENOMIC DNA]</scope>
    <source>
        <strain evidence="10 11">GH25</strain>
    </source>
</reference>
<sequence length="191" mass="20129">MTEITRVPLQPIKKGSLTKLWLGVAVAVLLGAGLAWAAIPKGLDVETVTAGTGDSPKMGDVVFVKYVGKLADGTEFDRSQPLPIPPGLFPEGNPLLLEEGAIIDGFIEGLTQMQKGGSYVLTIPAEQAYGAEPPPGSPIPPNADLTFDVEVVDFMSRDDFQARANALQQMMGQQQQGQPGEPGQPVPPPAE</sequence>
<feature type="domain" description="PPIase FKBP-type" evidence="9">
    <location>
        <begin position="59"/>
        <end position="155"/>
    </location>
</feature>
<keyword evidence="11" id="KW-1185">Reference proteome</keyword>
<keyword evidence="8" id="KW-1133">Transmembrane helix</keyword>
<keyword evidence="8" id="KW-0472">Membrane</keyword>
<evidence type="ECO:0000256" key="1">
    <source>
        <dbReference type="ARBA" id="ARBA00000971"/>
    </source>
</evidence>
<evidence type="ECO:0000259" key="9">
    <source>
        <dbReference type="PROSITE" id="PS50059"/>
    </source>
</evidence>
<evidence type="ECO:0000256" key="7">
    <source>
        <dbReference type="SAM" id="MobiDB-lite"/>
    </source>
</evidence>
<dbReference type="PANTHER" id="PTHR43811">
    <property type="entry name" value="FKBP-TYPE PEPTIDYL-PROLYL CIS-TRANS ISOMERASE FKPA"/>
    <property type="match status" value="1"/>
</dbReference>
<organism evidence="10 11">
    <name type="scientific">Qipengyuania pacifica</name>
    <dbReference type="NCBI Taxonomy" id="2860199"/>
    <lineage>
        <taxon>Bacteria</taxon>
        <taxon>Pseudomonadati</taxon>
        <taxon>Pseudomonadota</taxon>
        <taxon>Alphaproteobacteria</taxon>
        <taxon>Sphingomonadales</taxon>
        <taxon>Erythrobacteraceae</taxon>
        <taxon>Qipengyuania</taxon>
    </lineage>
</organism>
<evidence type="ECO:0000256" key="2">
    <source>
        <dbReference type="ARBA" id="ARBA00006577"/>
    </source>
</evidence>
<comment type="caution">
    <text evidence="10">The sequence shown here is derived from an EMBL/GenBank/DDBJ whole genome shotgun (WGS) entry which is preliminary data.</text>
</comment>
<keyword evidence="3 5" id="KW-0697">Rotamase</keyword>
<dbReference type="EC" id="5.2.1.8" evidence="6"/>
<feature type="region of interest" description="Disordered" evidence="7">
    <location>
        <begin position="166"/>
        <end position="191"/>
    </location>
</feature>